<dbReference type="GO" id="GO:0000156">
    <property type="term" value="F:phosphorelay response regulator activity"/>
    <property type="evidence" value="ECO:0007669"/>
    <property type="project" value="TreeGrafter"/>
</dbReference>
<evidence type="ECO:0000313" key="10">
    <source>
        <dbReference type="EMBL" id="SEB84054.1"/>
    </source>
</evidence>
<dbReference type="SMART" id="SM00862">
    <property type="entry name" value="Trans_reg_C"/>
    <property type="match status" value="1"/>
</dbReference>
<dbReference type="EMBL" id="FNSH01000001">
    <property type="protein sequence ID" value="SEB84054.1"/>
    <property type="molecule type" value="Genomic_DNA"/>
</dbReference>
<dbReference type="GO" id="GO:0006355">
    <property type="term" value="P:regulation of DNA-templated transcription"/>
    <property type="evidence" value="ECO:0007669"/>
    <property type="project" value="InterPro"/>
</dbReference>
<dbReference type="Gene3D" id="6.10.250.690">
    <property type="match status" value="1"/>
</dbReference>
<dbReference type="Pfam" id="PF00072">
    <property type="entry name" value="Response_reg"/>
    <property type="match status" value="1"/>
</dbReference>
<reference evidence="10 11" key="1">
    <citation type="submission" date="2016-10" db="EMBL/GenBank/DDBJ databases">
        <authorList>
            <person name="Varghese N."/>
            <person name="Submissions S."/>
        </authorList>
    </citation>
    <scope>NUCLEOTIDE SEQUENCE [LARGE SCALE GENOMIC DNA]</scope>
    <source>
        <strain evidence="10 11">DSM 20586</strain>
    </source>
</reference>
<feature type="domain" description="Response regulatory" evidence="8">
    <location>
        <begin position="2"/>
        <end position="116"/>
    </location>
</feature>
<evidence type="ECO:0000256" key="5">
    <source>
        <dbReference type="ARBA" id="ARBA00023163"/>
    </source>
</evidence>
<evidence type="ECO:0000256" key="6">
    <source>
        <dbReference type="PROSITE-ProRule" id="PRU00169"/>
    </source>
</evidence>
<dbReference type="Gene3D" id="3.40.50.2300">
    <property type="match status" value="1"/>
</dbReference>
<dbReference type="Proteomes" id="UP000183687">
    <property type="component" value="Unassembled WGS sequence"/>
</dbReference>
<dbReference type="InterPro" id="IPR016032">
    <property type="entry name" value="Sig_transdc_resp-reg_C-effctor"/>
</dbReference>
<evidence type="ECO:0000256" key="1">
    <source>
        <dbReference type="ARBA" id="ARBA00022553"/>
    </source>
</evidence>
<keyword evidence="3" id="KW-0805">Transcription regulation</keyword>
<organism evidence="10 11">
    <name type="scientific">Atopobium minutum</name>
    <dbReference type="NCBI Taxonomy" id="1381"/>
    <lineage>
        <taxon>Bacteria</taxon>
        <taxon>Bacillati</taxon>
        <taxon>Actinomycetota</taxon>
        <taxon>Coriobacteriia</taxon>
        <taxon>Coriobacteriales</taxon>
        <taxon>Atopobiaceae</taxon>
        <taxon>Atopobium</taxon>
    </lineage>
</organism>
<dbReference type="InterPro" id="IPR001867">
    <property type="entry name" value="OmpR/PhoB-type_DNA-bd"/>
</dbReference>
<dbReference type="Pfam" id="PF00486">
    <property type="entry name" value="Trans_reg_C"/>
    <property type="match status" value="1"/>
</dbReference>
<evidence type="ECO:0000256" key="7">
    <source>
        <dbReference type="PROSITE-ProRule" id="PRU01091"/>
    </source>
</evidence>
<dbReference type="RefSeq" id="WP_002564202.1">
    <property type="nucleotide sequence ID" value="NZ_CALJSN010000009.1"/>
</dbReference>
<keyword evidence="5" id="KW-0804">Transcription</keyword>
<evidence type="ECO:0000256" key="3">
    <source>
        <dbReference type="ARBA" id="ARBA00023015"/>
    </source>
</evidence>
<evidence type="ECO:0000256" key="2">
    <source>
        <dbReference type="ARBA" id="ARBA00023012"/>
    </source>
</evidence>
<evidence type="ECO:0000256" key="4">
    <source>
        <dbReference type="ARBA" id="ARBA00023125"/>
    </source>
</evidence>
<proteinExistence type="predicted"/>
<feature type="modified residue" description="4-aspartylphosphate" evidence="6">
    <location>
        <position position="51"/>
    </location>
</feature>
<dbReference type="PANTHER" id="PTHR48111:SF22">
    <property type="entry name" value="REGULATOR OF RPOS"/>
    <property type="match status" value="1"/>
</dbReference>
<dbReference type="PROSITE" id="PS51755">
    <property type="entry name" value="OMPR_PHOB"/>
    <property type="match status" value="1"/>
</dbReference>
<dbReference type="GO" id="GO:0032993">
    <property type="term" value="C:protein-DNA complex"/>
    <property type="evidence" value="ECO:0007669"/>
    <property type="project" value="TreeGrafter"/>
</dbReference>
<dbReference type="GO" id="GO:0000976">
    <property type="term" value="F:transcription cis-regulatory region binding"/>
    <property type="evidence" value="ECO:0007669"/>
    <property type="project" value="TreeGrafter"/>
</dbReference>
<feature type="domain" description="OmpR/PhoB-type" evidence="9">
    <location>
        <begin position="124"/>
        <end position="223"/>
    </location>
</feature>
<evidence type="ECO:0000259" key="9">
    <source>
        <dbReference type="PROSITE" id="PS51755"/>
    </source>
</evidence>
<dbReference type="GO" id="GO:0005829">
    <property type="term" value="C:cytosol"/>
    <property type="evidence" value="ECO:0007669"/>
    <property type="project" value="TreeGrafter"/>
</dbReference>
<evidence type="ECO:0000259" key="8">
    <source>
        <dbReference type="PROSITE" id="PS50110"/>
    </source>
</evidence>
<dbReference type="SUPFAM" id="SSF52172">
    <property type="entry name" value="CheY-like"/>
    <property type="match status" value="1"/>
</dbReference>
<protein>
    <submittedName>
        <fullName evidence="10">DNA-binding response regulator, OmpR family, contains REC and winged-helix (WHTH) domain</fullName>
    </submittedName>
</protein>
<dbReference type="Gene3D" id="1.10.10.10">
    <property type="entry name" value="Winged helix-like DNA-binding domain superfamily/Winged helix DNA-binding domain"/>
    <property type="match status" value="1"/>
</dbReference>
<dbReference type="InterPro" id="IPR039420">
    <property type="entry name" value="WalR-like"/>
</dbReference>
<dbReference type="PROSITE" id="PS50110">
    <property type="entry name" value="RESPONSE_REGULATORY"/>
    <property type="match status" value="1"/>
</dbReference>
<comment type="caution">
    <text evidence="10">The sequence shown here is derived from an EMBL/GenBank/DDBJ whole genome shotgun (WGS) entry which is preliminary data.</text>
</comment>
<dbReference type="InterPro" id="IPR011006">
    <property type="entry name" value="CheY-like_superfamily"/>
</dbReference>
<dbReference type="InterPro" id="IPR001789">
    <property type="entry name" value="Sig_transdc_resp-reg_receiver"/>
</dbReference>
<dbReference type="InterPro" id="IPR036388">
    <property type="entry name" value="WH-like_DNA-bd_sf"/>
</dbReference>
<sequence>MKILLAEDELPLSHAYATALTHHGYQVVTVFNGADAVTKAQEEAFDVMIFDVMMPVKSGLEAVAEIRARGNKTYIIMLTALGELEDKITGLENGADDYLSKPISLKELLARLASLERRFESYAQNVLSLGNLTLNVADQEMQAQNSMRLSGKECLLLEFLMTNADKNLSTTEIYQHLCSRLHDEEFDEGYVYIYISYLRQKLKSIQAHVCIEGEENRSYRLIPTE</sequence>
<name>A0AB38A7A4_9ACTN</name>
<keyword evidence="2" id="KW-0902">Two-component regulatory system</keyword>
<dbReference type="SUPFAM" id="SSF46894">
    <property type="entry name" value="C-terminal effector domain of the bipartite response regulators"/>
    <property type="match status" value="1"/>
</dbReference>
<gene>
    <name evidence="10" type="ORF">SAMN04489746_1154</name>
</gene>
<accession>A0AB38A7A4</accession>
<feature type="DNA-binding region" description="OmpR/PhoB-type" evidence="7">
    <location>
        <begin position="124"/>
        <end position="223"/>
    </location>
</feature>
<dbReference type="CDD" id="cd00383">
    <property type="entry name" value="trans_reg_C"/>
    <property type="match status" value="1"/>
</dbReference>
<keyword evidence="4 7" id="KW-0238">DNA-binding</keyword>
<dbReference type="AlphaFoldDB" id="A0AB38A7A4"/>
<dbReference type="SMART" id="SM00448">
    <property type="entry name" value="REC"/>
    <property type="match status" value="1"/>
</dbReference>
<evidence type="ECO:0000313" key="11">
    <source>
        <dbReference type="Proteomes" id="UP000183687"/>
    </source>
</evidence>
<dbReference type="PANTHER" id="PTHR48111">
    <property type="entry name" value="REGULATOR OF RPOS"/>
    <property type="match status" value="1"/>
</dbReference>
<keyword evidence="1 6" id="KW-0597">Phosphoprotein</keyword>